<accession>A0A401H3M7</accession>
<evidence type="ECO:0000313" key="2">
    <source>
        <dbReference type="EMBL" id="GBE89037.1"/>
    </source>
</evidence>
<dbReference type="OrthoDB" id="2782214at2759"/>
<dbReference type="EMBL" id="BFAD01000015">
    <property type="protein sequence ID" value="GBE89037.1"/>
    <property type="molecule type" value="Genomic_DNA"/>
</dbReference>
<feature type="region of interest" description="Disordered" evidence="1">
    <location>
        <begin position="119"/>
        <end position="138"/>
    </location>
</feature>
<gene>
    <name evidence="2" type="ORF">SCP_1500390</name>
</gene>
<dbReference type="RefSeq" id="XP_027619950.1">
    <property type="nucleotide sequence ID" value="XM_027764149.1"/>
</dbReference>
<dbReference type="GeneID" id="38785954"/>
<evidence type="ECO:0000256" key="1">
    <source>
        <dbReference type="SAM" id="MobiDB-lite"/>
    </source>
</evidence>
<evidence type="ECO:0000313" key="3">
    <source>
        <dbReference type="Proteomes" id="UP000287166"/>
    </source>
</evidence>
<dbReference type="AlphaFoldDB" id="A0A401H3M7"/>
<name>A0A401H3M7_9APHY</name>
<keyword evidence="3" id="KW-1185">Reference proteome</keyword>
<organism evidence="2 3">
    <name type="scientific">Sparassis crispa</name>
    <dbReference type="NCBI Taxonomy" id="139825"/>
    <lineage>
        <taxon>Eukaryota</taxon>
        <taxon>Fungi</taxon>
        <taxon>Dikarya</taxon>
        <taxon>Basidiomycota</taxon>
        <taxon>Agaricomycotina</taxon>
        <taxon>Agaricomycetes</taxon>
        <taxon>Polyporales</taxon>
        <taxon>Sparassidaceae</taxon>
        <taxon>Sparassis</taxon>
    </lineage>
</organism>
<sequence length="248" mass="27207">MAQLITCVSVLEFSRPVVAVSAASPFHIFCELGYDHQQLICVSVLEFHRPVDNISGLKRAKGSLVRWNRGRNPTKSCRPHCRSPQSARPLIVQPRRINCHPLHTELAPSITKVAHSEISSLPQSAHSNDPDVPLTPKSSSIHGVPCQWDGGCGAGLDDVSPGGIERHLRRCHIEDSWGRQVPGKCKWSQGNVACDRPMIQGSYGKHIASTHLRSTAAMCKKCHGLISRLDAAGKHQEMHCQYKAPPCT</sequence>
<protein>
    <submittedName>
        <fullName evidence="2">Uncharacterized protein</fullName>
    </submittedName>
</protein>
<reference evidence="2 3" key="1">
    <citation type="journal article" date="2018" name="Sci. Rep.">
        <title>Genome sequence of the cauliflower mushroom Sparassis crispa (Hanabiratake) and its association with beneficial usage.</title>
        <authorList>
            <person name="Kiyama R."/>
            <person name="Furutani Y."/>
            <person name="Kawaguchi K."/>
            <person name="Nakanishi T."/>
        </authorList>
    </citation>
    <scope>NUCLEOTIDE SEQUENCE [LARGE SCALE GENOMIC DNA]</scope>
</reference>
<dbReference type="InParanoid" id="A0A401H3M7"/>
<comment type="caution">
    <text evidence="2">The sequence shown here is derived from an EMBL/GenBank/DDBJ whole genome shotgun (WGS) entry which is preliminary data.</text>
</comment>
<proteinExistence type="predicted"/>
<dbReference type="Proteomes" id="UP000287166">
    <property type="component" value="Unassembled WGS sequence"/>
</dbReference>